<keyword evidence="1 2" id="KW-0238">DNA-binding</keyword>
<dbReference type="PROSITE" id="PS50977">
    <property type="entry name" value="HTH_TETR_2"/>
    <property type="match status" value="1"/>
</dbReference>
<keyword evidence="5" id="KW-1185">Reference proteome</keyword>
<evidence type="ECO:0000256" key="2">
    <source>
        <dbReference type="PROSITE-ProRule" id="PRU00335"/>
    </source>
</evidence>
<sequence>MPNDLIEQEKKSADPRRAAILEAAFEIFVEKGFEAATTAEIVRRARTSKRTLYEFFASKQDILTALIRYGSLKMQPSPDLPAPQDREQFLTTIQQFGATFLAEFLHPERMAMYRLAIAEGGRGDGAVARELDASGRLPVVLGVTRFFDQAAARGILRRDDMAMLINVFFSVLIGISPLQTLLGTERPLTPEAIAEKAAMATRVLRRMMETE</sequence>
<dbReference type="RefSeq" id="WP_244526058.1">
    <property type="nucleotide sequence ID" value="NZ_FODT01000006.1"/>
</dbReference>
<evidence type="ECO:0000259" key="3">
    <source>
        <dbReference type="PROSITE" id="PS50977"/>
    </source>
</evidence>
<dbReference type="Proteomes" id="UP000199615">
    <property type="component" value="Unassembled WGS sequence"/>
</dbReference>
<dbReference type="PANTHER" id="PTHR30055">
    <property type="entry name" value="HTH-TYPE TRANSCRIPTIONAL REGULATOR RUTR"/>
    <property type="match status" value="1"/>
</dbReference>
<dbReference type="Gene3D" id="1.10.10.60">
    <property type="entry name" value="Homeodomain-like"/>
    <property type="match status" value="1"/>
</dbReference>
<dbReference type="GO" id="GO:0000976">
    <property type="term" value="F:transcription cis-regulatory region binding"/>
    <property type="evidence" value="ECO:0007669"/>
    <property type="project" value="TreeGrafter"/>
</dbReference>
<reference evidence="5" key="1">
    <citation type="submission" date="2016-10" db="EMBL/GenBank/DDBJ databases">
        <authorList>
            <person name="Varghese N."/>
            <person name="Submissions S."/>
        </authorList>
    </citation>
    <scope>NUCLEOTIDE SEQUENCE [LARGE SCALE GENOMIC DNA]</scope>
    <source>
        <strain evidence="5">DSM 123</strain>
    </source>
</reference>
<dbReference type="Pfam" id="PF00440">
    <property type="entry name" value="TetR_N"/>
    <property type="match status" value="1"/>
</dbReference>
<dbReference type="PANTHER" id="PTHR30055:SF146">
    <property type="entry name" value="HTH-TYPE TRANSCRIPTIONAL DUAL REGULATOR CECR"/>
    <property type="match status" value="1"/>
</dbReference>
<dbReference type="GO" id="GO:0003700">
    <property type="term" value="F:DNA-binding transcription factor activity"/>
    <property type="evidence" value="ECO:0007669"/>
    <property type="project" value="TreeGrafter"/>
</dbReference>
<dbReference type="Gene3D" id="1.10.357.10">
    <property type="entry name" value="Tetracycline Repressor, domain 2"/>
    <property type="match status" value="1"/>
</dbReference>
<dbReference type="AlphaFoldDB" id="A0A1H8U606"/>
<dbReference type="InterPro" id="IPR050109">
    <property type="entry name" value="HTH-type_TetR-like_transc_reg"/>
</dbReference>
<accession>A0A1H8U606</accession>
<dbReference type="SUPFAM" id="SSF46689">
    <property type="entry name" value="Homeodomain-like"/>
    <property type="match status" value="1"/>
</dbReference>
<dbReference type="InterPro" id="IPR039536">
    <property type="entry name" value="TetR_C_Proteobacteria"/>
</dbReference>
<dbReference type="PRINTS" id="PR00455">
    <property type="entry name" value="HTHTETR"/>
</dbReference>
<organism evidence="4 5">
    <name type="scientific">Rhodopseudomonas pseudopalustris</name>
    <dbReference type="NCBI Taxonomy" id="1513892"/>
    <lineage>
        <taxon>Bacteria</taxon>
        <taxon>Pseudomonadati</taxon>
        <taxon>Pseudomonadota</taxon>
        <taxon>Alphaproteobacteria</taxon>
        <taxon>Hyphomicrobiales</taxon>
        <taxon>Nitrobacteraceae</taxon>
        <taxon>Rhodopseudomonas</taxon>
    </lineage>
</organism>
<evidence type="ECO:0000313" key="4">
    <source>
        <dbReference type="EMBL" id="SEO98274.1"/>
    </source>
</evidence>
<evidence type="ECO:0000256" key="1">
    <source>
        <dbReference type="ARBA" id="ARBA00023125"/>
    </source>
</evidence>
<dbReference type="InterPro" id="IPR009057">
    <property type="entry name" value="Homeodomain-like_sf"/>
</dbReference>
<dbReference type="InterPro" id="IPR001647">
    <property type="entry name" value="HTH_TetR"/>
</dbReference>
<protein>
    <submittedName>
        <fullName evidence="4">Transcriptional regulator, TetR family</fullName>
    </submittedName>
</protein>
<dbReference type="EMBL" id="FODT01000006">
    <property type="protein sequence ID" value="SEO98274.1"/>
    <property type="molecule type" value="Genomic_DNA"/>
</dbReference>
<feature type="domain" description="HTH tetR-type" evidence="3">
    <location>
        <begin position="14"/>
        <end position="74"/>
    </location>
</feature>
<name>A0A1H8U606_9BRAD</name>
<dbReference type="Pfam" id="PF14246">
    <property type="entry name" value="TetR_C_7"/>
    <property type="match status" value="1"/>
</dbReference>
<feature type="DNA-binding region" description="H-T-H motif" evidence="2">
    <location>
        <begin position="37"/>
        <end position="56"/>
    </location>
</feature>
<evidence type="ECO:0000313" key="5">
    <source>
        <dbReference type="Proteomes" id="UP000199615"/>
    </source>
</evidence>
<gene>
    <name evidence="4" type="ORF">SAMN05444123_106292</name>
</gene>
<proteinExistence type="predicted"/>